<dbReference type="Pfam" id="PF02571">
    <property type="entry name" value="CbiJ"/>
    <property type="match status" value="1"/>
</dbReference>
<comment type="pathway">
    <text evidence="1">Cofactor biosynthesis; adenosylcobalamin biosynthesis.</text>
</comment>
<dbReference type="PANTHER" id="PTHR36925">
    <property type="entry name" value="COBALT-PRECORRIN-6A REDUCTASE"/>
    <property type="match status" value="1"/>
</dbReference>
<evidence type="ECO:0000256" key="3">
    <source>
        <dbReference type="ARBA" id="ARBA00023002"/>
    </source>
</evidence>
<dbReference type="EC" id="1.3.1.106" evidence="4"/>
<dbReference type="Proteomes" id="UP000308530">
    <property type="component" value="Chromosome"/>
</dbReference>
<evidence type="ECO:0000313" key="4">
    <source>
        <dbReference type="EMBL" id="QLF70606.1"/>
    </source>
</evidence>
<dbReference type="NCBIfam" id="NF005968">
    <property type="entry name" value="PRK08057.1-2"/>
    <property type="match status" value="1"/>
</dbReference>
<keyword evidence="3 4" id="KW-0560">Oxidoreductase</keyword>
<accession>A0ABX6QQN2</accession>
<dbReference type="InterPro" id="IPR003723">
    <property type="entry name" value="Precorrin-6x_reduct"/>
</dbReference>
<gene>
    <name evidence="4" type="ORF">FE840_014265</name>
</gene>
<dbReference type="PANTHER" id="PTHR36925:SF1">
    <property type="entry name" value="COBALT-PRECORRIN-6A REDUCTASE"/>
    <property type="match status" value="1"/>
</dbReference>
<keyword evidence="2" id="KW-0169">Cobalamin biosynthesis</keyword>
<sequence>MPSDNTQEPDCVAVAAKQEGCERILILGGTSEARTLAEKLHGEGHHVTTSLAGRTTDPALPVGETRIGGFGGWEAMAAYLVQRQFTRVIDATHPFARRISENAIKASAKAGIPLQQIIRPRWQKMPGDRWKEVRTLEEAAEAIPGGATVFLALGRQHIDVFATRSDCRFVIRMVDEPESALPISDYALVIGKPASDPECEVNLLSAHGVTHIVARNSGGPAGYAKIIAARKLGLPVIILERS</sequence>
<evidence type="ECO:0000313" key="5">
    <source>
        <dbReference type="Proteomes" id="UP000308530"/>
    </source>
</evidence>
<reference evidence="4 5" key="1">
    <citation type="submission" date="2020-06" db="EMBL/GenBank/DDBJ databases">
        <title>Genome sequence of Rhizobium sp strain ADMK78.</title>
        <authorList>
            <person name="Rahi P."/>
        </authorList>
    </citation>
    <scope>NUCLEOTIDE SEQUENCE [LARGE SCALE GENOMIC DNA]</scope>
    <source>
        <strain evidence="4 5">ADMK78</strain>
    </source>
</reference>
<dbReference type="PROSITE" id="PS51014">
    <property type="entry name" value="COBK_CBIJ"/>
    <property type="match status" value="1"/>
</dbReference>
<protein>
    <submittedName>
        <fullName evidence="4">Cobalt-precorrin-6A reductase</fullName>
        <ecNumber evidence="4">1.3.1.106</ecNumber>
    </submittedName>
</protein>
<dbReference type="EMBL" id="CP058350">
    <property type="protein sequence ID" value="QLF70606.1"/>
    <property type="molecule type" value="Genomic_DNA"/>
</dbReference>
<evidence type="ECO:0000256" key="2">
    <source>
        <dbReference type="ARBA" id="ARBA00022573"/>
    </source>
</evidence>
<keyword evidence="5" id="KW-1185">Reference proteome</keyword>
<evidence type="ECO:0000256" key="1">
    <source>
        <dbReference type="ARBA" id="ARBA00004953"/>
    </source>
</evidence>
<organism evidence="4 5">
    <name type="scientific">Peteryoungia desertarenae</name>
    <dbReference type="NCBI Taxonomy" id="1813451"/>
    <lineage>
        <taxon>Bacteria</taxon>
        <taxon>Pseudomonadati</taxon>
        <taxon>Pseudomonadota</taxon>
        <taxon>Alphaproteobacteria</taxon>
        <taxon>Hyphomicrobiales</taxon>
        <taxon>Rhizobiaceae</taxon>
        <taxon>Peteryoungia</taxon>
    </lineage>
</organism>
<name>A0ABX6QQN2_9HYPH</name>
<dbReference type="GO" id="GO:0016491">
    <property type="term" value="F:oxidoreductase activity"/>
    <property type="evidence" value="ECO:0007669"/>
    <property type="project" value="UniProtKB-KW"/>
</dbReference>
<proteinExistence type="predicted"/>